<comment type="similarity">
    <text evidence="3 14">Belongs to the HemJ family.</text>
</comment>
<feature type="binding site" description="axial binding residue" evidence="14">
    <location>
        <position position="11"/>
    </location>
    <ligand>
        <name>heme</name>
        <dbReference type="ChEBI" id="CHEBI:30413"/>
    </ligand>
    <ligandPart>
        <name>Fe</name>
        <dbReference type="ChEBI" id="CHEBI:18248"/>
    </ligandPart>
</feature>
<keyword evidence="5 14" id="KW-1003">Cell membrane</keyword>
<evidence type="ECO:0000256" key="1">
    <source>
        <dbReference type="ARBA" id="ARBA00004651"/>
    </source>
</evidence>
<dbReference type="HAMAP" id="MF_02239">
    <property type="entry name" value="HemJ"/>
    <property type="match status" value="1"/>
</dbReference>
<evidence type="ECO:0000256" key="7">
    <source>
        <dbReference type="ARBA" id="ARBA00022692"/>
    </source>
</evidence>
<dbReference type="Pfam" id="PF03653">
    <property type="entry name" value="UPF0093"/>
    <property type="match status" value="1"/>
</dbReference>
<comment type="catalytic activity">
    <reaction evidence="13 14">
        <text>protoporphyrinogen IX + 3 A = protoporphyrin IX + 3 AH2</text>
        <dbReference type="Rhea" id="RHEA:62000"/>
        <dbReference type="ChEBI" id="CHEBI:13193"/>
        <dbReference type="ChEBI" id="CHEBI:17499"/>
        <dbReference type="ChEBI" id="CHEBI:57306"/>
        <dbReference type="ChEBI" id="CHEBI:57307"/>
    </reaction>
</comment>
<gene>
    <name evidence="15" type="ORF">GWK10_17580</name>
</gene>
<dbReference type="RefSeq" id="WP_164033718.1">
    <property type="nucleotide sequence ID" value="NZ_JAABOQ010000009.1"/>
</dbReference>
<evidence type="ECO:0000256" key="5">
    <source>
        <dbReference type="ARBA" id="ARBA00022475"/>
    </source>
</evidence>
<keyword evidence="6 14" id="KW-0349">Heme</keyword>
<feature type="transmembrane region" description="Helical" evidence="14">
    <location>
        <begin position="6"/>
        <end position="25"/>
    </location>
</feature>
<keyword evidence="10 14" id="KW-0560">Oxidoreductase</keyword>
<comment type="cofactor">
    <cofactor evidence="14">
        <name>heme b</name>
        <dbReference type="ChEBI" id="CHEBI:60344"/>
    </cofactor>
    <text evidence="14">Binds 1 heme b (iron(II)-protoporphyrin IX) group per subunit.</text>
</comment>
<evidence type="ECO:0000256" key="3">
    <source>
        <dbReference type="ARBA" id="ARBA00006501"/>
    </source>
</evidence>
<comment type="subcellular location">
    <subcellularLocation>
        <location evidence="1 14">Cell membrane</location>
        <topology evidence="1 14">Multi-pass membrane protein</topology>
    </subcellularLocation>
</comment>
<evidence type="ECO:0000256" key="14">
    <source>
        <dbReference type="HAMAP-Rule" id="MF_02239"/>
    </source>
</evidence>
<proteinExistence type="inferred from homology"/>
<dbReference type="AlphaFoldDB" id="A0A6M0CZ29"/>
<keyword evidence="8 14" id="KW-0479">Metal-binding</keyword>
<organism evidence="15 16">
    <name type="scientific">Spongiivirga citrea</name>
    <dbReference type="NCBI Taxonomy" id="1481457"/>
    <lineage>
        <taxon>Bacteria</taxon>
        <taxon>Pseudomonadati</taxon>
        <taxon>Bacteroidota</taxon>
        <taxon>Flavobacteriia</taxon>
        <taxon>Flavobacteriales</taxon>
        <taxon>Flavobacteriaceae</taxon>
        <taxon>Spongiivirga</taxon>
    </lineage>
</organism>
<dbReference type="UniPathway" id="UPA00251">
    <property type="reaction ID" value="UER00324"/>
</dbReference>
<reference evidence="15 16" key="1">
    <citation type="submission" date="2020-01" db="EMBL/GenBank/DDBJ databases">
        <title>Spongiivirga citrea KCTC 32990T.</title>
        <authorList>
            <person name="Wang G."/>
        </authorList>
    </citation>
    <scope>NUCLEOTIDE SEQUENCE [LARGE SCALE GENOMIC DNA]</scope>
    <source>
        <strain evidence="15 16">KCTC 32990</strain>
    </source>
</reference>
<evidence type="ECO:0000256" key="13">
    <source>
        <dbReference type="ARBA" id="ARBA00048390"/>
    </source>
</evidence>
<feature type="binding site" description="axial binding residue" evidence="14">
    <location>
        <position position="92"/>
    </location>
    <ligand>
        <name>heme</name>
        <dbReference type="ChEBI" id="CHEBI:30413"/>
    </ligand>
    <ligandPart>
        <name>Fe</name>
        <dbReference type="ChEBI" id="CHEBI:18248"/>
    </ligandPart>
</feature>
<evidence type="ECO:0000256" key="12">
    <source>
        <dbReference type="ARBA" id="ARBA00023136"/>
    </source>
</evidence>
<dbReference type="EMBL" id="JAABOQ010000009">
    <property type="protein sequence ID" value="NER19030.1"/>
    <property type="molecule type" value="Genomic_DNA"/>
</dbReference>
<evidence type="ECO:0000313" key="16">
    <source>
        <dbReference type="Proteomes" id="UP000474296"/>
    </source>
</evidence>
<dbReference type="GO" id="GO:0006782">
    <property type="term" value="P:protoporphyrinogen IX biosynthetic process"/>
    <property type="evidence" value="ECO:0007669"/>
    <property type="project" value="UniProtKB-UniRule"/>
</dbReference>
<dbReference type="GO" id="GO:0070818">
    <property type="term" value="F:protoporphyrinogen oxidase activity"/>
    <property type="evidence" value="ECO:0007669"/>
    <property type="project" value="UniProtKB-UniRule"/>
</dbReference>
<name>A0A6M0CZ29_9FLAO</name>
<keyword evidence="16" id="KW-1185">Reference proteome</keyword>
<comment type="pathway">
    <text evidence="2 14">Porphyrin-containing compound metabolism; protoporphyrin-IX biosynthesis; protoporphyrin-IX from protoporphyrinogen-IX: step 1/1.</text>
</comment>
<evidence type="ECO:0000313" key="15">
    <source>
        <dbReference type="EMBL" id="NER19030.1"/>
    </source>
</evidence>
<feature type="transmembrane region" description="Helical" evidence="14">
    <location>
        <begin position="85"/>
        <end position="103"/>
    </location>
</feature>
<evidence type="ECO:0000256" key="9">
    <source>
        <dbReference type="ARBA" id="ARBA00022989"/>
    </source>
</evidence>
<feature type="transmembrane region" description="Helical" evidence="14">
    <location>
        <begin position="124"/>
        <end position="145"/>
    </location>
</feature>
<comment type="subunit">
    <text evidence="14">Homodimer.</text>
</comment>
<dbReference type="EC" id="1.3.99.-" evidence="14"/>
<accession>A0A6M0CZ29</accession>
<feature type="transmembrane region" description="Helical" evidence="14">
    <location>
        <begin position="57"/>
        <end position="79"/>
    </location>
</feature>
<keyword evidence="9 14" id="KW-1133">Transmembrane helix</keyword>
<keyword evidence="12 14" id="KW-0472">Membrane</keyword>
<dbReference type="PANTHER" id="PTHR40255">
    <property type="entry name" value="UPF0093 MEMBRANE PROTEIN SLR1790"/>
    <property type="match status" value="1"/>
</dbReference>
<evidence type="ECO:0000256" key="6">
    <source>
        <dbReference type="ARBA" id="ARBA00022617"/>
    </source>
</evidence>
<comment type="caution">
    <text evidence="15">The sequence shown here is derived from an EMBL/GenBank/DDBJ whole genome shotgun (WGS) entry which is preliminary data.</text>
</comment>
<comment type="function">
    <text evidence="14">Catalyzes the oxidation of protoporphyrinogen IX to protoporphyrin IX.</text>
</comment>
<dbReference type="Proteomes" id="UP000474296">
    <property type="component" value="Unassembled WGS sequence"/>
</dbReference>
<evidence type="ECO:0000256" key="11">
    <source>
        <dbReference type="ARBA" id="ARBA00023004"/>
    </source>
</evidence>
<dbReference type="GO" id="GO:0046872">
    <property type="term" value="F:metal ion binding"/>
    <property type="evidence" value="ECO:0007669"/>
    <property type="project" value="UniProtKB-KW"/>
</dbReference>
<keyword evidence="11 14" id="KW-0408">Iron</keyword>
<dbReference type="PANTHER" id="PTHR40255:SF1">
    <property type="entry name" value="PROTOPORPHYRINOGEN IX OXIDASE"/>
    <property type="match status" value="1"/>
</dbReference>
<dbReference type="InterPro" id="IPR005265">
    <property type="entry name" value="HemJ-like"/>
</dbReference>
<keyword evidence="7 14" id="KW-0812">Transmembrane</keyword>
<dbReference type="GO" id="GO:0005886">
    <property type="term" value="C:plasma membrane"/>
    <property type="evidence" value="ECO:0007669"/>
    <property type="project" value="UniProtKB-SubCell"/>
</dbReference>
<evidence type="ECO:0000256" key="8">
    <source>
        <dbReference type="ARBA" id="ARBA00022723"/>
    </source>
</evidence>
<evidence type="ECO:0000256" key="4">
    <source>
        <dbReference type="ARBA" id="ARBA00017504"/>
    </source>
</evidence>
<sequence length="182" mass="21570">MVEYQYIKALHIIFMVTWFAGLFYIPRLFMYHIEALEKPSPEKEILSKQLALMTKRLWFIITWPSLVLCSLFAFVLLYLNQALLYLPWMQVKLGFVVLLYLYHIKCHFIFKKLQQNKVEHSSNFMRIWNEGSTIILFAVIFLVTLKNAFNWIYGVVGIIALGVLLMLGIKLYKRIRDKNPEA</sequence>
<evidence type="ECO:0000256" key="10">
    <source>
        <dbReference type="ARBA" id="ARBA00023002"/>
    </source>
</evidence>
<feature type="transmembrane region" description="Helical" evidence="14">
    <location>
        <begin position="151"/>
        <end position="172"/>
    </location>
</feature>
<evidence type="ECO:0000256" key="2">
    <source>
        <dbReference type="ARBA" id="ARBA00005073"/>
    </source>
</evidence>
<protein>
    <recommendedName>
        <fullName evidence="4 14">Protoporphyrinogen IX oxidase</fullName>
        <shortName evidence="14">PPO</shortName>
        <ecNumber evidence="14">1.3.99.-</ecNumber>
    </recommendedName>
</protein>